<dbReference type="GO" id="GO:0016874">
    <property type="term" value="F:ligase activity"/>
    <property type="evidence" value="ECO:0007669"/>
    <property type="project" value="UniProtKB-KW"/>
</dbReference>
<dbReference type="EC" id="6.3.2.-" evidence="5"/>
<dbReference type="PANTHER" id="PTHR47114">
    <property type="match status" value="1"/>
</dbReference>
<reference evidence="5 6" key="1">
    <citation type="submission" date="2015-03" db="EMBL/GenBank/DDBJ databases">
        <authorList>
            <person name="Murphy D."/>
        </authorList>
    </citation>
    <scope>NUCLEOTIDE SEQUENCE [LARGE SCALE GENOMIC DNA]</scope>
    <source>
        <strain evidence="5 6">FCF326</strain>
    </source>
</reference>
<evidence type="ECO:0000256" key="1">
    <source>
        <dbReference type="ARBA" id="ARBA00004613"/>
    </source>
</evidence>
<dbReference type="GO" id="GO:0005576">
    <property type="term" value="C:extracellular region"/>
    <property type="evidence" value="ECO:0007669"/>
    <property type="project" value="UniProtKB-SubCell"/>
</dbReference>
<dbReference type="RefSeq" id="WP_050119706.1">
    <property type="nucleotide sequence ID" value="NZ_CAWMAB010000010.1"/>
</dbReference>
<keyword evidence="3" id="KW-0433">Leucine-rich repeat</keyword>
<evidence type="ECO:0000256" key="3">
    <source>
        <dbReference type="ARBA" id="ARBA00022614"/>
    </source>
</evidence>
<dbReference type="InterPro" id="IPR032675">
    <property type="entry name" value="LRR_dom_sf"/>
</dbReference>
<dbReference type="EMBL" id="CPYI01000010">
    <property type="protein sequence ID" value="CNE92441.1"/>
    <property type="molecule type" value="Genomic_DNA"/>
</dbReference>
<dbReference type="Gene3D" id="3.80.10.10">
    <property type="entry name" value="Ribonuclease Inhibitor"/>
    <property type="match status" value="1"/>
</dbReference>
<dbReference type="Proteomes" id="UP000045824">
    <property type="component" value="Unassembled WGS sequence"/>
</dbReference>
<comment type="similarity">
    <text evidence="2">Belongs to the LRR-containing bacterial E3 ligase family.</text>
</comment>
<comment type="subcellular location">
    <subcellularLocation>
        <location evidence="1">Secreted</location>
    </subcellularLocation>
</comment>
<dbReference type="AlphaFoldDB" id="A0A0T9LGC2"/>
<evidence type="ECO:0000256" key="2">
    <source>
        <dbReference type="ARBA" id="ARBA00009868"/>
    </source>
</evidence>
<name>A0A0T9LGC2_YERKR</name>
<evidence type="ECO:0000313" key="6">
    <source>
        <dbReference type="Proteomes" id="UP000045824"/>
    </source>
</evidence>
<gene>
    <name evidence="5" type="primary">slrP</name>
    <name evidence="5" type="ORF">ERS008491_02612</name>
</gene>
<keyword evidence="5" id="KW-0436">Ligase</keyword>
<dbReference type="SUPFAM" id="SSF52058">
    <property type="entry name" value="L domain-like"/>
    <property type="match status" value="1"/>
</dbReference>
<dbReference type="PANTHER" id="PTHR47114:SF2">
    <property type="entry name" value="OLIGODENDROCYTE-MYELIN GLYCOPROTEIN"/>
    <property type="match status" value="1"/>
</dbReference>
<protein>
    <submittedName>
        <fullName evidence="5">Type III secretion protein GogB</fullName>
        <ecNumber evidence="5">6.3.2.-</ecNumber>
    </submittedName>
</protein>
<evidence type="ECO:0000313" key="5">
    <source>
        <dbReference type="EMBL" id="CNE92441.1"/>
    </source>
</evidence>
<proteinExistence type="inferred from homology"/>
<sequence length="410" mass="46458">MDVVNIINSQDVNGINLISMECDQNQDALNSVSEWESRAPVGEDRASTANKIRDVIARNATDLDLSHVKISSLPDVLPHSITELKIYDCTQLSALPDSLPSGMTNLSVDYCDELSSLFKNVPENLIELHINGCPKITTTIISLPDSLQSISLFMSSEERLPLPFEKLPKNLKGINLSSCFLVDKLDFSNTSIQLNGIVASTAMEFKLGDIIYGIAQYRGEIVRQVVNFNDFSNKDIFSQIEITDTVWEHRSHLSRDKYQDDAIIKEKLNDAERAIQFKNFLGKHNKYNIIERAGIKSYRTNRSEENICLSRTSKAGLEFQIMERQGRVFFCADGLVNRIPEIAQKKSRYGTCITASELRWLYRHQDHPNVKNNVQFCLDGAFISQEEVFSLVGWENYHPKSKTHSPHSYA</sequence>
<organism evidence="5 6">
    <name type="scientific">Yersinia kristensenii</name>
    <dbReference type="NCBI Taxonomy" id="28152"/>
    <lineage>
        <taxon>Bacteria</taxon>
        <taxon>Pseudomonadati</taxon>
        <taxon>Pseudomonadota</taxon>
        <taxon>Gammaproteobacteria</taxon>
        <taxon>Enterobacterales</taxon>
        <taxon>Yersiniaceae</taxon>
        <taxon>Yersinia</taxon>
    </lineage>
</organism>
<accession>A0A0T9LGC2</accession>
<evidence type="ECO:0000256" key="4">
    <source>
        <dbReference type="ARBA" id="ARBA00022737"/>
    </source>
</evidence>
<dbReference type="InterPro" id="IPR051071">
    <property type="entry name" value="LRR-bact_E3_ubiq_ligases"/>
</dbReference>
<keyword evidence="4" id="KW-0677">Repeat</keyword>